<sequence>MLTLGRAHTRGGRLRSRLAFALGTAALAASMAIAPLGAQAQNQSGQGTPASDKVDTLGAIKARGYFICGVAGDRPGFSFPDSKGVMQGLDADICRSVAAAIFGDPEKIRFTSLTSLTRFPALQSGEVDMLARFTTWTLTREASLGLDVASVYFYDGQGFMVKKSLGVKSALELDGATVCVTQGSTSEANMVDFFRAHNLALKPIVIEKVEQVRDALANNRCDAYTNDSSLLGSLKLSMGPAGDEYILLPDIISKEPLGAFVRKGDQRFFDIVRWTYIAMLTAEEGGITKTNIDTFRKTRDPQNQRFVGETGDLGAALGLDPQWAVNVVKAVGNTAELWDRTIASLGIQRGVNRLAKDGGLQYAPPMR</sequence>
<evidence type="ECO:0000256" key="1">
    <source>
        <dbReference type="ARBA" id="ARBA00010333"/>
    </source>
</evidence>
<dbReference type="PANTHER" id="PTHR30085:SF7">
    <property type="entry name" value="AMINO-ACID ABC TRANSPORTER-BINDING PROTEIN YHDW-RELATED"/>
    <property type="match status" value="1"/>
</dbReference>
<evidence type="ECO:0000256" key="4">
    <source>
        <dbReference type="SAM" id="SignalP"/>
    </source>
</evidence>
<gene>
    <name evidence="6" type="ORF">AXW67_33790</name>
</gene>
<dbReference type="SUPFAM" id="SSF53850">
    <property type="entry name" value="Periplasmic binding protein-like II"/>
    <property type="match status" value="1"/>
</dbReference>
<evidence type="ECO:0000256" key="3">
    <source>
        <dbReference type="ARBA" id="ARBA00022729"/>
    </source>
</evidence>
<feature type="domain" description="Solute-binding protein family 3/N-terminal" evidence="5">
    <location>
        <begin position="65"/>
        <end position="293"/>
    </location>
</feature>
<dbReference type="EMBL" id="LSEF01000006">
    <property type="protein sequence ID" value="OAF20142.1"/>
    <property type="molecule type" value="Genomic_DNA"/>
</dbReference>
<reference evidence="6 7" key="1">
    <citation type="submission" date="2016-02" db="EMBL/GenBank/DDBJ databases">
        <title>Draft genome sequence of the strain BR 10247T Bradyrhizobium neotropicale isolated from nodules of Centrolobium paraense.</title>
        <authorList>
            <person name="Simoes-Araujo J.L."/>
            <person name="Barauna A.C."/>
            <person name="Silva K."/>
            <person name="Zilli J.E."/>
        </authorList>
    </citation>
    <scope>NUCLEOTIDE SEQUENCE [LARGE SCALE GENOMIC DNA]</scope>
    <source>
        <strain evidence="6 7">BR 10247</strain>
    </source>
</reference>
<dbReference type="InterPro" id="IPR051455">
    <property type="entry name" value="Bact_solute-bind_prot3"/>
</dbReference>
<evidence type="ECO:0000256" key="2">
    <source>
        <dbReference type="ARBA" id="ARBA00022448"/>
    </source>
</evidence>
<comment type="caution">
    <text evidence="6">The sequence shown here is derived from an EMBL/GenBank/DDBJ whole genome shotgun (WGS) entry which is preliminary data.</text>
</comment>
<protein>
    <submittedName>
        <fullName evidence="6">Amino acid ABC transporter substrate-binding protein</fullName>
    </submittedName>
</protein>
<dbReference type="PANTHER" id="PTHR30085">
    <property type="entry name" value="AMINO ACID ABC TRANSPORTER PERMEASE"/>
    <property type="match status" value="1"/>
</dbReference>
<dbReference type="CDD" id="cd13692">
    <property type="entry name" value="PBP2_BztA"/>
    <property type="match status" value="1"/>
</dbReference>
<dbReference type="Gene3D" id="3.40.190.10">
    <property type="entry name" value="Periplasmic binding protein-like II"/>
    <property type="match status" value="2"/>
</dbReference>
<evidence type="ECO:0000313" key="7">
    <source>
        <dbReference type="Proteomes" id="UP000077173"/>
    </source>
</evidence>
<accession>A0A176ZJT3</accession>
<comment type="similarity">
    <text evidence="1">Belongs to the bacterial solute-binding protein 3 family.</text>
</comment>
<dbReference type="Proteomes" id="UP000077173">
    <property type="component" value="Unassembled WGS sequence"/>
</dbReference>
<feature type="chain" id="PRO_5008056030" evidence="4">
    <location>
        <begin position="41"/>
        <end position="367"/>
    </location>
</feature>
<keyword evidence="2" id="KW-0813">Transport</keyword>
<keyword evidence="7" id="KW-1185">Reference proteome</keyword>
<organism evidence="6 7">
    <name type="scientific">Bradyrhizobium neotropicale</name>
    <dbReference type="NCBI Taxonomy" id="1497615"/>
    <lineage>
        <taxon>Bacteria</taxon>
        <taxon>Pseudomonadati</taxon>
        <taxon>Pseudomonadota</taxon>
        <taxon>Alphaproteobacteria</taxon>
        <taxon>Hyphomicrobiales</taxon>
        <taxon>Nitrobacteraceae</taxon>
        <taxon>Bradyrhizobium</taxon>
    </lineage>
</organism>
<evidence type="ECO:0000313" key="6">
    <source>
        <dbReference type="EMBL" id="OAF20142.1"/>
    </source>
</evidence>
<dbReference type="InterPro" id="IPR001638">
    <property type="entry name" value="Solute-binding_3/MltF_N"/>
</dbReference>
<evidence type="ECO:0000259" key="5">
    <source>
        <dbReference type="SMART" id="SM00062"/>
    </source>
</evidence>
<name>A0A176ZJT3_9BRAD</name>
<dbReference type="GO" id="GO:0006865">
    <property type="term" value="P:amino acid transport"/>
    <property type="evidence" value="ECO:0007669"/>
    <property type="project" value="TreeGrafter"/>
</dbReference>
<dbReference type="Pfam" id="PF00497">
    <property type="entry name" value="SBP_bac_3"/>
    <property type="match status" value="1"/>
</dbReference>
<keyword evidence="3 4" id="KW-0732">Signal</keyword>
<proteinExistence type="inferred from homology"/>
<dbReference type="AlphaFoldDB" id="A0A176ZJT3"/>
<dbReference type="SMART" id="SM00062">
    <property type="entry name" value="PBPb"/>
    <property type="match status" value="1"/>
</dbReference>
<feature type="signal peptide" evidence="4">
    <location>
        <begin position="1"/>
        <end position="40"/>
    </location>
</feature>